<dbReference type="AlphaFoldDB" id="A8ZVW3"/>
<dbReference type="Proteomes" id="UP000008561">
    <property type="component" value="Chromosome"/>
</dbReference>
<keyword evidence="1" id="KW-1133">Transmembrane helix</keyword>
<feature type="transmembrane region" description="Helical" evidence="1">
    <location>
        <begin position="49"/>
        <end position="68"/>
    </location>
</feature>
<feature type="transmembrane region" description="Helical" evidence="1">
    <location>
        <begin position="6"/>
        <end position="28"/>
    </location>
</feature>
<feature type="transmembrane region" description="Helical" evidence="1">
    <location>
        <begin position="74"/>
        <end position="97"/>
    </location>
</feature>
<keyword evidence="3" id="KW-1185">Reference proteome</keyword>
<keyword evidence="1" id="KW-0812">Transmembrane</keyword>
<dbReference type="HOGENOM" id="CLU_1718392_0_0_7"/>
<keyword evidence="1" id="KW-0472">Membrane</keyword>
<evidence type="ECO:0000313" key="3">
    <source>
        <dbReference type="Proteomes" id="UP000008561"/>
    </source>
</evidence>
<feature type="transmembrane region" description="Helical" evidence="1">
    <location>
        <begin position="118"/>
        <end position="143"/>
    </location>
</feature>
<reference evidence="2 3" key="1">
    <citation type="submission" date="2007-10" db="EMBL/GenBank/DDBJ databases">
        <title>Complete sequence of Desulfococcus oleovorans Hxd3.</title>
        <authorList>
            <consortium name="US DOE Joint Genome Institute"/>
            <person name="Copeland A."/>
            <person name="Lucas S."/>
            <person name="Lapidus A."/>
            <person name="Barry K."/>
            <person name="Glavina del Rio T."/>
            <person name="Dalin E."/>
            <person name="Tice H."/>
            <person name="Pitluck S."/>
            <person name="Kiss H."/>
            <person name="Brettin T."/>
            <person name="Bruce D."/>
            <person name="Detter J.C."/>
            <person name="Han C."/>
            <person name="Schmutz J."/>
            <person name="Larimer F."/>
            <person name="Land M."/>
            <person name="Hauser L."/>
            <person name="Kyrpides N."/>
            <person name="Kim E."/>
            <person name="Wawrik B."/>
            <person name="Richardson P."/>
        </authorList>
    </citation>
    <scope>NUCLEOTIDE SEQUENCE [LARGE SCALE GENOMIC DNA]</scope>
    <source>
        <strain evidence="3">DSM 6200 / JCM 39069 / Hxd3</strain>
    </source>
</reference>
<dbReference type="OrthoDB" id="345818at2"/>
<evidence type="ECO:0000256" key="1">
    <source>
        <dbReference type="SAM" id="Phobius"/>
    </source>
</evidence>
<dbReference type="KEGG" id="dol:Dole_0862"/>
<evidence type="ECO:0000313" key="2">
    <source>
        <dbReference type="EMBL" id="ABW66672.1"/>
    </source>
</evidence>
<dbReference type="EMBL" id="CP000859">
    <property type="protein sequence ID" value="ABW66672.1"/>
    <property type="molecule type" value="Genomic_DNA"/>
</dbReference>
<dbReference type="eggNOG" id="ENOG5032UCF">
    <property type="taxonomic scope" value="Bacteria"/>
</dbReference>
<accession>A8ZVW3</accession>
<gene>
    <name evidence="2" type="ordered locus">Dole_0862</name>
</gene>
<dbReference type="STRING" id="96561.Dole_0862"/>
<proteinExistence type="predicted"/>
<dbReference type="RefSeq" id="WP_012174290.1">
    <property type="nucleotide sequence ID" value="NC_009943.1"/>
</dbReference>
<name>A8ZVW3_DESOH</name>
<protein>
    <recommendedName>
        <fullName evidence="4">Integral membrane protein</fullName>
    </recommendedName>
</protein>
<sequence length="150" mass="16332">MNIAETIAIVGAGGFFLNGLLTGVWKYLQIRSSEHAKAHPYVDTAHRTSLMYSFAALLLAKFAEISLLPERVETLAVIVPLTFFVVAVGSYMLHGLLRDTANQLKPPFSLGRFPLPAWGMPVFMSVLIIGETGGFLVLFYGVLKAVLFSG</sequence>
<evidence type="ECO:0008006" key="4">
    <source>
        <dbReference type="Google" id="ProtNLM"/>
    </source>
</evidence>
<organism evidence="2 3">
    <name type="scientific">Desulfosudis oleivorans (strain DSM 6200 / JCM 39069 / Hxd3)</name>
    <name type="common">Desulfococcus oleovorans</name>
    <dbReference type="NCBI Taxonomy" id="96561"/>
    <lineage>
        <taxon>Bacteria</taxon>
        <taxon>Pseudomonadati</taxon>
        <taxon>Thermodesulfobacteriota</taxon>
        <taxon>Desulfobacteria</taxon>
        <taxon>Desulfobacterales</taxon>
        <taxon>Desulfosudaceae</taxon>
        <taxon>Desulfosudis</taxon>
    </lineage>
</organism>